<dbReference type="Pfam" id="PF00180">
    <property type="entry name" value="Iso_dh"/>
    <property type="match status" value="1"/>
</dbReference>
<keyword evidence="7" id="KW-1185">Reference proteome</keyword>
<proteinExistence type="inferred from homology"/>
<evidence type="ECO:0000313" key="5">
    <source>
        <dbReference type="EMBL" id="KAE9302622.1"/>
    </source>
</evidence>
<dbReference type="Gene3D" id="3.40.718.10">
    <property type="entry name" value="Isopropylmalate Dehydrogenase"/>
    <property type="match status" value="1"/>
</dbReference>
<dbReference type="Proteomes" id="UP000435112">
    <property type="component" value="Unassembled WGS sequence"/>
</dbReference>
<dbReference type="AlphaFoldDB" id="A0A6A4D9Z3"/>
<evidence type="ECO:0000313" key="8">
    <source>
        <dbReference type="Proteomes" id="UP000435112"/>
    </source>
</evidence>
<gene>
    <name evidence="4" type="ORF">PR001_g14021</name>
    <name evidence="3" type="ORF">PR002_g14564</name>
    <name evidence="5" type="ORF">PR003_g22207</name>
</gene>
<dbReference type="EMBL" id="QXFU01001016">
    <property type="protein sequence ID" value="KAE9013268.1"/>
    <property type="molecule type" value="Genomic_DNA"/>
</dbReference>
<evidence type="ECO:0000313" key="4">
    <source>
        <dbReference type="EMBL" id="KAE9018873.1"/>
    </source>
</evidence>
<evidence type="ECO:0000256" key="1">
    <source>
        <dbReference type="ARBA" id="ARBA00007769"/>
    </source>
</evidence>
<dbReference type="Proteomes" id="UP000434957">
    <property type="component" value="Unassembled WGS sequence"/>
</dbReference>
<dbReference type="InterPro" id="IPR024084">
    <property type="entry name" value="IsoPropMal-DH-like_dom"/>
</dbReference>
<organism evidence="5 7">
    <name type="scientific">Phytophthora rubi</name>
    <dbReference type="NCBI Taxonomy" id="129364"/>
    <lineage>
        <taxon>Eukaryota</taxon>
        <taxon>Sar</taxon>
        <taxon>Stramenopiles</taxon>
        <taxon>Oomycota</taxon>
        <taxon>Peronosporomycetes</taxon>
        <taxon>Peronosporales</taxon>
        <taxon>Peronosporaceae</taxon>
        <taxon>Phytophthora</taxon>
    </lineage>
</organism>
<dbReference type="EMBL" id="QXFT01002173">
    <property type="protein sequence ID" value="KAE9302622.1"/>
    <property type="molecule type" value="Genomic_DNA"/>
</dbReference>
<reference evidence="5 7" key="1">
    <citation type="submission" date="2018-08" db="EMBL/GenBank/DDBJ databases">
        <title>Genomic investigation of the strawberry pathogen Phytophthora fragariae indicates pathogenicity is determined by transcriptional variation in three key races.</title>
        <authorList>
            <person name="Adams T.M."/>
            <person name="Armitage A.D."/>
            <person name="Sobczyk M.K."/>
            <person name="Bates H.J."/>
            <person name="Dunwell J.M."/>
            <person name="Nellist C.F."/>
            <person name="Harrison R.J."/>
        </authorList>
    </citation>
    <scope>NUCLEOTIDE SEQUENCE [LARGE SCALE GENOMIC DNA]</scope>
    <source>
        <strain evidence="4 6">SCRP249</strain>
        <strain evidence="3 8">SCRP324</strain>
        <strain evidence="5 7">SCRP333</strain>
    </source>
</reference>
<dbReference type="EMBL" id="QXFV01000987">
    <property type="protein sequence ID" value="KAE9018873.1"/>
    <property type="molecule type" value="Genomic_DNA"/>
</dbReference>
<evidence type="ECO:0000313" key="3">
    <source>
        <dbReference type="EMBL" id="KAE9013268.1"/>
    </source>
</evidence>
<accession>A0A6A4D9Z3</accession>
<evidence type="ECO:0000313" key="6">
    <source>
        <dbReference type="Proteomes" id="UP000429607"/>
    </source>
</evidence>
<sequence>MPPDLSLLKPSIITNGVDMVIVREIVSGIYFSEHTTNGDTATDVMKYTEAELAKPTKFATNDVDYTIDFRRRLLFSSSASSGSMMEGKVAYAPLITFDSLFSTRPELRSPL</sequence>
<evidence type="ECO:0000313" key="7">
    <source>
        <dbReference type="Proteomes" id="UP000434957"/>
    </source>
</evidence>
<name>A0A6A4D9Z3_9STRA</name>
<protein>
    <recommendedName>
        <fullName evidence="2">Isopropylmalate dehydrogenase-like domain-containing protein</fullName>
    </recommendedName>
</protein>
<feature type="domain" description="Isopropylmalate dehydrogenase-like" evidence="2">
    <location>
        <begin position="6"/>
        <end position="60"/>
    </location>
</feature>
<comment type="similarity">
    <text evidence="1">Belongs to the isocitrate and isopropylmalate dehydrogenases family.</text>
</comment>
<evidence type="ECO:0000259" key="2">
    <source>
        <dbReference type="Pfam" id="PF00180"/>
    </source>
</evidence>
<dbReference type="Proteomes" id="UP000429607">
    <property type="component" value="Unassembled WGS sequence"/>
</dbReference>
<dbReference type="OrthoDB" id="419183at2759"/>
<dbReference type="SUPFAM" id="SSF53659">
    <property type="entry name" value="Isocitrate/Isopropylmalate dehydrogenase-like"/>
    <property type="match status" value="1"/>
</dbReference>
<comment type="caution">
    <text evidence="5">The sequence shown here is derived from an EMBL/GenBank/DDBJ whole genome shotgun (WGS) entry which is preliminary data.</text>
</comment>